<evidence type="ECO:0000313" key="2">
    <source>
        <dbReference type="Proteomes" id="UP001218218"/>
    </source>
</evidence>
<feature type="non-terminal residue" evidence="1">
    <location>
        <position position="153"/>
    </location>
</feature>
<dbReference type="Proteomes" id="UP001218218">
    <property type="component" value="Unassembled WGS sequence"/>
</dbReference>
<evidence type="ECO:0000313" key="1">
    <source>
        <dbReference type="EMBL" id="KAJ7301148.1"/>
    </source>
</evidence>
<dbReference type="EMBL" id="JARIHO010000142">
    <property type="protein sequence ID" value="KAJ7301148.1"/>
    <property type="molecule type" value="Genomic_DNA"/>
</dbReference>
<comment type="caution">
    <text evidence="1">The sequence shown here is derived from an EMBL/GenBank/DDBJ whole genome shotgun (WGS) entry which is preliminary data.</text>
</comment>
<keyword evidence="2" id="KW-1185">Reference proteome</keyword>
<sequence>FFYTTAAVRGGLLQYDDVGVHDVRLIRRKYSLRVLSFVANILPSVQSRQHRIHYQTNELERVGFNHDHVENSTERGQSSTPYSIDDKCREHRVSASFPAQGVYDDSARRLYCTDSQCGCKKGLKTIWCIEREAAELYPKVMFGYLTPARECVW</sequence>
<gene>
    <name evidence="1" type="ORF">DFH08DRAFT_907283</name>
</gene>
<accession>A0AAD6YXB5</accession>
<organism evidence="1 2">
    <name type="scientific">Mycena albidolilacea</name>
    <dbReference type="NCBI Taxonomy" id="1033008"/>
    <lineage>
        <taxon>Eukaryota</taxon>
        <taxon>Fungi</taxon>
        <taxon>Dikarya</taxon>
        <taxon>Basidiomycota</taxon>
        <taxon>Agaricomycotina</taxon>
        <taxon>Agaricomycetes</taxon>
        <taxon>Agaricomycetidae</taxon>
        <taxon>Agaricales</taxon>
        <taxon>Marasmiineae</taxon>
        <taxon>Mycenaceae</taxon>
        <taxon>Mycena</taxon>
    </lineage>
</organism>
<reference evidence="1" key="1">
    <citation type="submission" date="2023-03" db="EMBL/GenBank/DDBJ databases">
        <title>Massive genome expansion in bonnet fungi (Mycena s.s.) driven by repeated elements and novel gene families across ecological guilds.</title>
        <authorList>
            <consortium name="Lawrence Berkeley National Laboratory"/>
            <person name="Harder C.B."/>
            <person name="Miyauchi S."/>
            <person name="Viragh M."/>
            <person name="Kuo A."/>
            <person name="Thoen E."/>
            <person name="Andreopoulos B."/>
            <person name="Lu D."/>
            <person name="Skrede I."/>
            <person name="Drula E."/>
            <person name="Henrissat B."/>
            <person name="Morin E."/>
            <person name="Kohler A."/>
            <person name="Barry K."/>
            <person name="LaButti K."/>
            <person name="Morin E."/>
            <person name="Salamov A."/>
            <person name="Lipzen A."/>
            <person name="Mereny Z."/>
            <person name="Hegedus B."/>
            <person name="Baldrian P."/>
            <person name="Stursova M."/>
            <person name="Weitz H."/>
            <person name="Taylor A."/>
            <person name="Grigoriev I.V."/>
            <person name="Nagy L.G."/>
            <person name="Martin F."/>
            <person name="Kauserud H."/>
        </authorList>
    </citation>
    <scope>NUCLEOTIDE SEQUENCE</scope>
    <source>
        <strain evidence="1">CBHHK002</strain>
    </source>
</reference>
<dbReference type="AlphaFoldDB" id="A0AAD6YXB5"/>
<proteinExistence type="predicted"/>
<protein>
    <submittedName>
        <fullName evidence="1">Uncharacterized protein</fullName>
    </submittedName>
</protein>
<name>A0AAD6YXB5_9AGAR</name>